<evidence type="ECO:0000256" key="1">
    <source>
        <dbReference type="SAM" id="Phobius"/>
    </source>
</evidence>
<gene>
    <name evidence="2" type="ORF">RINTHH_14640</name>
</gene>
<evidence type="ECO:0000313" key="2">
    <source>
        <dbReference type="EMBL" id="CCH67619.1"/>
    </source>
</evidence>
<comment type="caution">
    <text evidence="2">The sequence shown here is derived from an EMBL/GenBank/DDBJ whole genome shotgun (WGS) entry which is preliminary data.</text>
</comment>
<accession>M1WSS6</accession>
<keyword evidence="1" id="KW-0472">Membrane</keyword>
<dbReference type="AlphaFoldDB" id="M1WSS6"/>
<organism evidence="2 3">
    <name type="scientific">Richelia intracellularis HH01</name>
    <dbReference type="NCBI Taxonomy" id="1165094"/>
    <lineage>
        <taxon>Bacteria</taxon>
        <taxon>Bacillati</taxon>
        <taxon>Cyanobacteriota</taxon>
        <taxon>Cyanophyceae</taxon>
        <taxon>Nostocales</taxon>
        <taxon>Nostocaceae</taxon>
        <taxon>Richelia</taxon>
    </lineage>
</organism>
<keyword evidence="3" id="KW-1185">Reference proteome</keyword>
<proteinExistence type="predicted"/>
<evidence type="ECO:0000313" key="3">
    <source>
        <dbReference type="Proteomes" id="UP000053051"/>
    </source>
</evidence>
<dbReference type="EMBL" id="CAIY01000052">
    <property type="protein sequence ID" value="CCH67619.1"/>
    <property type="molecule type" value="Genomic_DNA"/>
</dbReference>
<keyword evidence="1" id="KW-0812">Transmembrane</keyword>
<protein>
    <submittedName>
        <fullName evidence="2">Uncharacterized protein</fullName>
    </submittedName>
</protein>
<reference evidence="2 3" key="1">
    <citation type="submission" date="2012-05" db="EMBL/GenBank/DDBJ databases">
        <authorList>
            <person name="Hilton J."/>
        </authorList>
    </citation>
    <scope>NUCLEOTIDE SEQUENCE [LARGE SCALE GENOMIC DNA]</scope>
    <source>
        <strain evidence="2 3">HH01</strain>
    </source>
</reference>
<sequence>MYWLPYQYLLLYMTLFYFSLVIISILLVNQTMLLMFLYLNLGLS</sequence>
<name>M1WSS6_9NOST</name>
<dbReference type="Proteomes" id="UP000053051">
    <property type="component" value="Unassembled WGS sequence"/>
</dbReference>
<keyword evidence="1" id="KW-1133">Transmembrane helix</keyword>
<reference evidence="3" key="2">
    <citation type="submission" date="2016-01" db="EMBL/GenBank/DDBJ databases">
        <title>Diatom-associated endosymboitic cyanobacterium lacks core nitrogen metabolism enzymes.</title>
        <authorList>
            <person name="Hilton J.A."/>
            <person name="Foster R.A."/>
            <person name="Tripp H.J."/>
            <person name="Carter B.J."/>
            <person name="Zehr J.P."/>
            <person name="Villareal T.A."/>
        </authorList>
    </citation>
    <scope>NUCLEOTIDE SEQUENCE [LARGE SCALE GENOMIC DNA]</scope>
    <source>
        <strain evidence="3">HH01</strain>
    </source>
</reference>
<feature type="transmembrane region" description="Helical" evidence="1">
    <location>
        <begin position="15"/>
        <end position="39"/>
    </location>
</feature>